<dbReference type="PROSITE" id="PS51257">
    <property type="entry name" value="PROKAR_LIPOPROTEIN"/>
    <property type="match status" value="1"/>
</dbReference>
<organism evidence="3 4">
    <name type="scientific">Candidatus Enterococcus moelleringii</name>
    <dbReference type="NCBI Taxonomy" id="2815325"/>
    <lineage>
        <taxon>Bacteria</taxon>
        <taxon>Bacillati</taxon>
        <taxon>Bacillota</taxon>
        <taxon>Bacilli</taxon>
        <taxon>Lactobacillales</taxon>
        <taxon>Enterococcaceae</taxon>
        <taxon>Enterococcus</taxon>
    </lineage>
</organism>
<comment type="caution">
    <text evidence="3">The sequence shown here is derived from an EMBL/GenBank/DDBJ whole genome shotgun (WGS) entry which is preliminary data.</text>
</comment>
<keyword evidence="4" id="KW-1185">Reference proteome</keyword>
<dbReference type="InterPro" id="IPR036812">
    <property type="entry name" value="NAD(P)_OxRdtase_dom_sf"/>
</dbReference>
<dbReference type="PANTHER" id="PTHR43625">
    <property type="entry name" value="AFLATOXIN B1 ALDEHYDE REDUCTASE"/>
    <property type="match status" value="1"/>
</dbReference>
<evidence type="ECO:0000256" key="1">
    <source>
        <dbReference type="ARBA" id="ARBA00023002"/>
    </source>
</evidence>
<reference evidence="3 4" key="1">
    <citation type="submission" date="2021-03" db="EMBL/GenBank/DDBJ databases">
        <title>Enterococcal diversity collection.</title>
        <authorList>
            <person name="Gilmore M.S."/>
            <person name="Schwartzman J."/>
            <person name="Van Tyne D."/>
            <person name="Martin M."/>
            <person name="Earl A.M."/>
            <person name="Manson A.L."/>
            <person name="Straub T."/>
            <person name="Salamzade R."/>
            <person name="Saavedra J."/>
            <person name="Lebreton F."/>
            <person name="Prichula J."/>
            <person name="Schaufler K."/>
            <person name="Gaca A."/>
            <person name="Sgardioli B."/>
            <person name="Wagenaar J."/>
            <person name="Strong T."/>
        </authorList>
    </citation>
    <scope>NUCLEOTIDE SEQUENCE [LARGE SCALE GENOMIC DNA]</scope>
    <source>
        <strain evidence="3 4">669A</strain>
    </source>
</reference>
<evidence type="ECO:0000313" key="3">
    <source>
        <dbReference type="EMBL" id="MBO1305616.1"/>
    </source>
</evidence>
<dbReference type="EMBL" id="JAFREM010000009">
    <property type="protein sequence ID" value="MBO1305616.1"/>
    <property type="molecule type" value="Genomic_DNA"/>
</dbReference>
<dbReference type="RefSeq" id="WP_207672559.1">
    <property type="nucleotide sequence ID" value="NZ_JAFREM010000009.1"/>
</dbReference>
<dbReference type="Proteomes" id="UP000664601">
    <property type="component" value="Unassembled WGS sequence"/>
</dbReference>
<dbReference type="SUPFAM" id="SSF51430">
    <property type="entry name" value="NAD(P)-linked oxidoreductase"/>
    <property type="match status" value="1"/>
</dbReference>
<sequence>MQTRKLGNTGFVTSAIGFGCMGLNHHRGPAKTEAEIIKVVHGAIDAGITMFDTAEVYGPYTNEELVGKAIKGKRDGLQIATKGGFHITPEGNEPDSSRENLIQEVEGSLKRLQTDVIDLYYIHRIDPTRPIEEVAETIQGLIKAGKIKHWGLSEASAETIRRAHAVEPLAAVESEYSVWWREPEEQIFPMLEELGIGLVAYSPLGRGYLTGKLDTNASFAVNDNRAELPRFTKEALAANQVVLDLLQKIAEEKQATMAQVSIAWILAQKDWIVPIPGTTKIERIQENSGAAAIQFTPAELQSMNQAIAQLEIVGDRYPQSEKERTGR</sequence>
<dbReference type="InterPro" id="IPR023210">
    <property type="entry name" value="NADP_OxRdtase_dom"/>
</dbReference>
<dbReference type="CDD" id="cd19078">
    <property type="entry name" value="AKR_AKR13C1_2"/>
    <property type="match status" value="1"/>
</dbReference>
<protein>
    <submittedName>
        <fullName evidence="3">Aldo/keto reductase</fullName>
    </submittedName>
</protein>
<accession>A0ABS3L7M5</accession>
<dbReference type="InterPro" id="IPR050791">
    <property type="entry name" value="Aldo-Keto_reductase"/>
</dbReference>
<proteinExistence type="predicted"/>
<dbReference type="Gene3D" id="3.20.20.100">
    <property type="entry name" value="NADP-dependent oxidoreductase domain"/>
    <property type="match status" value="1"/>
</dbReference>
<dbReference type="InterPro" id="IPR020471">
    <property type="entry name" value="AKR"/>
</dbReference>
<feature type="domain" description="NADP-dependent oxidoreductase" evidence="2">
    <location>
        <begin position="16"/>
        <end position="306"/>
    </location>
</feature>
<evidence type="ECO:0000313" key="4">
    <source>
        <dbReference type="Proteomes" id="UP000664601"/>
    </source>
</evidence>
<name>A0ABS3L7M5_9ENTE</name>
<evidence type="ECO:0000259" key="2">
    <source>
        <dbReference type="Pfam" id="PF00248"/>
    </source>
</evidence>
<keyword evidence="1" id="KW-0560">Oxidoreductase</keyword>
<dbReference type="PRINTS" id="PR00069">
    <property type="entry name" value="ALDKETRDTASE"/>
</dbReference>
<dbReference type="Pfam" id="PF00248">
    <property type="entry name" value="Aldo_ket_red"/>
    <property type="match status" value="1"/>
</dbReference>
<dbReference type="PANTHER" id="PTHR43625:SF77">
    <property type="entry name" value="ALDO-KETO REDUCTASE"/>
    <property type="match status" value="1"/>
</dbReference>
<gene>
    <name evidence="3" type="ORF">JZO70_05565</name>
</gene>